<keyword evidence="5 8" id="KW-0472">Membrane</keyword>
<feature type="region of interest" description="Disordered" evidence="7">
    <location>
        <begin position="1"/>
        <end position="41"/>
    </location>
</feature>
<comment type="subcellular location">
    <subcellularLocation>
        <location evidence="1">Cell membrane</location>
        <topology evidence="1">Multi-pass membrane protein</topology>
    </subcellularLocation>
</comment>
<protein>
    <submittedName>
        <fullName evidence="11">Threonine/serine exporter family protein</fullName>
    </submittedName>
</protein>
<feature type="transmembrane region" description="Helical" evidence="8">
    <location>
        <begin position="341"/>
        <end position="361"/>
    </location>
</feature>
<feature type="transmembrane region" description="Helical" evidence="8">
    <location>
        <begin position="187"/>
        <end position="219"/>
    </location>
</feature>
<organism evidence="11 12">
    <name type="scientific">Haloechinothrix aidingensis</name>
    <dbReference type="NCBI Taxonomy" id="2752311"/>
    <lineage>
        <taxon>Bacteria</taxon>
        <taxon>Bacillati</taxon>
        <taxon>Actinomycetota</taxon>
        <taxon>Actinomycetes</taxon>
        <taxon>Pseudonocardiales</taxon>
        <taxon>Pseudonocardiaceae</taxon>
        <taxon>Haloechinothrix</taxon>
    </lineage>
</organism>
<feature type="transmembrane region" description="Helical" evidence="8">
    <location>
        <begin position="303"/>
        <end position="326"/>
    </location>
</feature>
<sequence length="504" mass="52557">MKINQRGKTQKYRKRAWHILEPPTDNPAGDQTSRGRPQPRRAWSILEAPAGEQPSSASESAMGPALPSDHTVHFVLDLALRIGEIQMSTGAGASDVTATILAVTNSLGLPHCEVDVVYTSISVTCHRGTETSPVTALRVVRFRSLDYSRLTAVEQLITRITRGQISAEEAYTELRRIASAPHPYPRWIATLALGGMAASVAVLIGAGVVTALLAFLTSAIIDRVGRLLNRFALPIFFQQVTGGFVATLIAMAAVGTNVAWFGQPSLVAAAALTVLLSGLSTVSTVQDAITGYNVTAAGRATEVALMSAGLITGVVIGLNVAVLFGFPTTGLPEVIIPPPEALPLLVLAGASTAGFFALASYSKMRPMLVAAAAGAVGAGVFNLMRLFGTNQITATVLAATVLGFCGGLMARRLKVAPLVVAVSGITPLLPGLLTFRGLYDAAVGEDGNIATLARAIAVGLALAAGVVLGEYLAQPLRTQLGRLERKLAGPRLAGPLRPAKRRIE</sequence>
<dbReference type="Pfam" id="PF06738">
    <property type="entry name" value="ThrE"/>
    <property type="match status" value="1"/>
</dbReference>
<proteinExistence type="inferred from homology"/>
<evidence type="ECO:0000256" key="2">
    <source>
        <dbReference type="ARBA" id="ARBA00022475"/>
    </source>
</evidence>
<evidence type="ECO:0000256" key="5">
    <source>
        <dbReference type="ARBA" id="ARBA00023136"/>
    </source>
</evidence>
<feature type="transmembrane region" description="Helical" evidence="8">
    <location>
        <begin position="368"/>
        <end position="386"/>
    </location>
</feature>
<comment type="similarity">
    <text evidence="6">Belongs to the ThrE exporter (TC 2.A.79) family.</text>
</comment>
<accession>A0A838AES2</accession>
<dbReference type="GO" id="GO:0005886">
    <property type="term" value="C:plasma membrane"/>
    <property type="evidence" value="ECO:0007669"/>
    <property type="project" value="UniProtKB-SubCell"/>
</dbReference>
<dbReference type="GO" id="GO:0022857">
    <property type="term" value="F:transmembrane transporter activity"/>
    <property type="evidence" value="ECO:0007669"/>
    <property type="project" value="InterPro"/>
</dbReference>
<dbReference type="InterPro" id="IPR010619">
    <property type="entry name" value="ThrE-like_N"/>
</dbReference>
<gene>
    <name evidence="11" type="ORF">H0B56_19910</name>
</gene>
<keyword evidence="2" id="KW-1003">Cell membrane</keyword>
<evidence type="ECO:0000256" key="4">
    <source>
        <dbReference type="ARBA" id="ARBA00022989"/>
    </source>
</evidence>
<dbReference type="GO" id="GO:0015744">
    <property type="term" value="P:succinate transport"/>
    <property type="evidence" value="ECO:0007669"/>
    <property type="project" value="TreeGrafter"/>
</dbReference>
<keyword evidence="3 8" id="KW-0812">Transmembrane</keyword>
<keyword evidence="4 8" id="KW-1133">Transmembrane helix</keyword>
<evidence type="ECO:0000256" key="8">
    <source>
        <dbReference type="SAM" id="Phobius"/>
    </source>
</evidence>
<keyword evidence="12" id="KW-1185">Reference proteome</keyword>
<name>A0A838AES2_9PSEU</name>
<feature type="domain" description="Threonine/serine exporter-like N-terminal" evidence="9">
    <location>
        <begin position="77"/>
        <end position="320"/>
    </location>
</feature>
<dbReference type="Pfam" id="PF12821">
    <property type="entry name" value="ThrE_2"/>
    <property type="match status" value="1"/>
</dbReference>
<reference evidence="11 12" key="1">
    <citation type="submission" date="2020-07" db="EMBL/GenBank/DDBJ databases">
        <title>Genome of Haloechinothrix sp.</title>
        <authorList>
            <person name="Tang S.-K."/>
            <person name="Yang L."/>
            <person name="Zhu W.-Y."/>
        </authorList>
    </citation>
    <scope>NUCLEOTIDE SEQUENCE [LARGE SCALE GENOMIC DNA]</scope>
    <source>
        <strain evidence="11 12">YIM 98757</strain>
    </source>
</reference>
<evidence type="ECO:0000256" key="3">
    <source>
        <dbReference type="ARBA" id="ARBA00022692"/>
    </source>
</evidence>
<evidence type="ECO:0000256" key="1">
    <source>
        <dbReference type="ARBA" id="ARBA00004651"/>
    </source>
</evidence>
<dbReference type="PANTHER" id="PTHR34390">
    <property type="entry name" value="UPF0442 PROTEIN YJJB-RELATED"/>
    <property type="match status" value="1"/>
</dbReference>
<feature type="transmembrane region" description="Helical" evidence="8">
    <location>
        <begin position="451"/>
        <end position="473"/>
    </location>
</feature>
<feature type="transmembrane region" description="Helical" evidence="8">
    <location>
        <begin position="392"/>
        <end position="410"/>
    </location>
</feature>
<evidence type="ECO:0000313" key="12">
    <source>
        <dbReference type="Proteomes" id="UP000582974"/>
    </source>
</evidence>
<evidence type="ECO:0000259" key="10">
    <source>
        <dbReference type="Pfam" id="PF12821"/>
    </source>
</evidence>
<feature type="domain" description="Threonine/Serine exporter ThrE" evidence="10">
    <location>
        <begin position="352"/>
        <end position="470"/>
    </location>
</feature>
<feature type="compositionally biased region" description="Basic residues" evidence="7">
    <location>
        <begin position="8"/>
        <end position="17"/>
    </location>
</feature>
<dbReference type="PANTHER" id="PTHR34390:SF2">
    <property type="entry name" value="SUCCINATE TRANSPORTER SUBUNIT YJJP-RELATED"/>
    <property type="match status" value="1"/>
</dbReference>
<dbReference type="EMBL" id="JACCKD010000008">
    <property type="protein sequence ID" value="MBA0127816.1"/>
    <property type="molecule type" value="Genomic_DNA"/>
</dbReference>
<dbReference type="AlphaFoldDB" id="A0A838AES2"/>
<feature type="transmembrane region" description="Helical" evidence="8">
    <location>
        <begin position="417"/>
        <end position="439"/>
    </location>
</feature>
<dbReference type="InterPro" id="IPR024528">
    <property type="entry name" value="ThrE_2"/>
</dbReference>
<dbReference type="InterPro" id="IPR050539">
    <property type="entry name" value="ThrE_Dicarb/AminoAcid_Exp"/>
</dbReference>
<evidence type="ECO:0000256" key="7">
    <source>
        <dbReference type="SAM" id="MobiDB-lite"/>
    </source>
</evidence>
<evidence type="ECO:0000259" key="9">
    <source>
        <dbReference type="Pfam" id="PF06738"/>
    </source>
</evidence>
<dbReference type="RefSeq" id="WP_180894620.1">
    <property type="nucleotide sequence ID" value="NZ_JACCKD010000008.1"/>
</dbReference>
<dbReference type="Proteomes" id="UP000582974">
    <property type="component" value="Unassembled WGS sequence"/>
</dbReference>
<feature type="transmembrane region" description="Helical" evidence="8">
    <location>
        <begin position="260"/>
        <end position="282"/>
    </location>
</feature>
<comment type="caution">
    <text evidence="11">The sequence shown here is derived from an EMBL/GenBank/DDBJ whole genome shotgun (WGS) entry which is preliminary data.</text>
</comment>
<evidence type="ECO:0000313" key="11">
    <source>
        <dbReference type="EMBL" id="MBA0127816.1"/>
    </source>
</evidence>
<evidence type="ECO:0000256" key="6">
    <source>
        <dbReference type="ARBA" id="ARBA00034125"/>
    </source>
</evidence>
<feature type="transmembrane region" description="Helical" evidence="8">
    <location>
        <begin position="231"/>
        <end position="254"/>
    </location>
</feature>